<name>A0AAU9J8D7_9CILI</name>
<organism evidence="6 7">
    <name type="scientific">Blepharisma stoltei</name>
    <dbReference type="NCBI Taxonomy" id="1481888"/>
    <lineage>
        <taxon>Eukaryota</taxon>
        <taxon>Sar</taxon>
        <taxon>Alveolata</taxon>
        <taxon>Ciliophora</taxon>
        <taxon>Postciliodesmatophora</taxon>
        <taxon>Heterotrichea</taxon>
        <taxon>Heterotrichida</taxon>
        <taxon>Blepharismidae</taxon>
        <taxon>Blepharisma</taxon>
    </lineage>
</organism>
<dbReference type="GO" id="GO:0008270">
    <property type="term" value="F:zinc ion binding"/>
    <property type="evidence" value="ECO:0007669"/>
    <property type="project" value="UniProtKB-KW"/>
</dbReference>
<evidence type="ECO:0000256" key="4">
    <source>
        <dbReference type="SAM" id="Phobius"/>
    </source>
</evidence>
<reference evidence="6" key="1">
    <citation type="submission" date="2021-09" db="EMBL/GenBank/DDBJ databases">
        <authorList>
            <consortium name="AG Swart"/>
            <person name="Singh M."/>
            <person name="Singh A."/>
            <person name="Seah K."/>
            <person name="Emmerich C."/>
        </authorList>
    </citation>
    <scope>NUCLEOTIDE SEQUENCE</scope>
    <source>
        <strain evidence="6">ATCC30299</strain>
    </source>
</reference>
<dbReference type="EMBL" id="CAJZBQ010000028">
    <property type="protein sequence ID" value="CAG9321626.1"/>
    <property type="molecule type" value="Genomic_DNA"/>
</dbReference>
<protein>
    <recommendedName>
        <fullName evidence="5">RING-type domain-containing protein</fullName>
    </recommendedName>
</protein>
<dbReference type="SMART" id="SM00184">
    <property type="entry name" value="RING"/>
    <property type="match status" value="1"/>
</dbReference>
<feature type="domain" description="RING-type" evidence="5">
    <location>
        <begin position="61"/>
        <end position="101"/>
    </location>
</feature>
<dbReference type="SUPFAM" id="SSF57850">
    <property type="entry name" value="RING/U-box"/>
    <property type="match status" value="1"/>
</dbReference>
<evidence type="ECO:0000313" key="6">
    <source>
        <dbReference type="EMBL" id="CAG9321626.1"/>
    </source>
</evidence>
<gene>
    <name evidence="6" type="ORF">BSTOLATCC_MIC28902</name>
</gene>
<keyword evidence="3" id="KW-0862">Zinc</keyword>
<feature type="transmembrane region" description="Helical" evidence="4">
    <location>
        <begin position="12"/>
        <end position="45"/>
    </location>
</feature>
<proteinExistence type="predicted"/>
<evidence type="ECO:0000256" key="1">
    <source>
        <dbReference type="ARBA" id="ARBA00022723"/>
    </source>
</evidence>
<keyword evidence="1" id="KW-0479">Metal-binding</keyword>
<dbReference type="Proteomes" id="UP001162131">
    <property type="component" value="Unassembled WGS sequence"/>
</dbReference>
<dbReference type="PROSITE" id="PS00518">
    <property type="entry name" value="ZF_RING_1"/>
    <property type="match status" value="1"/>
</dbReference>
<keyword evidence="2" id="KW-0863">Zinc-finger</keyword>
<evidence type="ECO:0000313" key="7">
    <source>
        <dbReference type="Proteomes" id="UP001162131"/>
    </source>
</evidence>
<keyword evidence="7" id="KW-1185">Reference proteome</keyword>
<dbReference type="InterPro" id="IPR018957">
    <property type="entry name" value="Znf_C3HC4_RING-type"/>
</dbReference>
<keyword evidence="4" id="KW-0472">Membrane</keyword>
<dbReference type="InterPro" id="IPR017907">
    <property type="entry name" value="Znf_RING_CS"/>
</dbReference>
<comment type="caution">
    <text evidence="6">The sequence shown here is derived from an EMBL/GenBank/DDBJ whole genome shotgun (WGS) entry which is preliminary data.</text>
</comment>
<dbReference type="InterPro" id="IPR013083">
    <property type="entry name" value="Znf_RING/FYVE/PHD"/>
</dbReference>
<dbReference type="Gene3D" id="3.30.40.10">
    <property type="entry name" value="Zinc/RING finger domain, C3HC4 (zinc finger)"/>
    <property type="match status" value="1"/>
</dbReference>
<evidence type="ECO:0000256" key="3">
    <source>
        <dbReference type="ARBA" id="ARBA00022833"/>
    </source>
</evidence>
<dbReference type="InterPro" id="IPR001841">
    <property type="entry name" value="Znf_RING"/>
</dbReference>
<keyword evidence="4" id="KW-1133">Transmembrane helix</keyword>
<dbReference type="AlphaFoldDB" id="A0AAU9J8D7"/>
<keyword evidence="4" id="KW-0812">Transmembrane</keyword>
<evidence type="ECO:0000259" key="5">
    <source>
        <dbReference type="SMART" id="SM00184"/>
    </source>
</evidence>
<dbReference type="Pfam" id="PF00097">
    <property type="entry name" value="zf-C3HC4"/>
    <property type="match status" value="1"/>
</dbReference>
<evidence type="ECO:0000256" key="2">
    <source>
        <dbReference type="ARBA" id="ARBA00022771"/>
    </source>
</evidence>
<accession>A0AAU9J8D7</accession>
<sequence>MKISQKNRKLFLTWWAITVFMYLSSGLSWALTALFLEIFSFIGVLLSSKNFDPPPKIIDYCSICKSTLIINTKCGHYICQECFNHSKTHYFDNGQVNCYFCSEIIPENLPLKDQGDMEIHTNEDENKFQCSIDMNFYPVSKEFRLSCDHSYCKDCLVKYLKEEIETCEGFDTMVTCRRCSEEIKNFEVFGLFSFNEFMNFLKRKSSILKKINIPTISCKNCGLWFCYDLYRKSRCPNPICLQSAAKNGQK</sequence>